<feature type="domain" description="DUF559" evidence="1">
    <location>
        <begin position="227"/>
        <end position="276"/>
    </location>
</feature>
<dbReference type="AlphaFoldDB" id="A0A7Y9ZM74"/>
<reference evidence="2 3" key="1">
    <citation type="submission" date="2020-07" db="EMBL/GenBank/DDBJ databases">
        <title>Sequencing the genomes of 1000 actinobacteria strains.</title>
        <authorList>
            <person name="Klenk H.-P."/>
        </authorList>
    </citation>
    <scope>NUCLEOTIDE SEQUENCE [LARGE SCALE GENOMIC DNA]</scope>
    <source>
        <strain evidence="2 3">DSM 15131</strain>
    </source>
</reference>
<dbReference type="Gene3D" id="3.40.960.10">
    <property type="entry name" value="VSR Endonuclease"/>
    <property type="match status" value="1"/>
</dbReference>
<sequence length="306" mass="34857">MEINDLPVEPFLIRNAEALGLTRRQVQLATEDGLLVRAANGVYRRSDIADTIQARALVVACAVAAHHVAVDRTAAWLHGVEMLTLDEQVLPPPIESCALRGRRPSRRPELDGRTRDLAPDDVMVVDGVRVTTPLRTALDLGCHLRQREAFAAMCLLARGHAFNSRDLVHELPRFRGRRGVIQLRALAPLVDPRVESHREAWTLLEIVGSGLPAPQPQWWVEIDGVPTYRLDFAYPLARVCVEYDGFEHHLRTPEQREHDERRRRWLHEAGWTVIVIRRGDFADGASARWTRELREALTPSYTNRRW</sequence>
<dbReference type="InterPro" id="IPR011335">
    <property type="entry name" value="Restrct_endonuc-II-like"/>
</dbReference>
<gene>
    <name evidence="2" type="ORF">BJ993_004486</name>
</gene>
<dbReference type="SUPFAM" id="SSF52980">
    <property type="entry name" value="Restriction endonuclease-like"/>
    <property type="match status" value="1"/>
</dbReference>
<dbReference type="EMBL" id="JACBZM010000001">
    <property type="protein sequence ID" value="NYI47406.1"/>
    <property type="molecule type" value="Genomic_DNA"/>
</dbReference>
<name>A0A7Y9ZM74_9ACTN</name>
<dbReference type="Proteomes" id="UP000562045">
    <property type="component" value="Unassembled WGS sequence"/>
</dbReference>
<evidence type="ECO:0000259" key="1">
    <source>
        <dbReference type="Pfam" id="PF04480"/>
    </source>
</evidence>
<proteinExistence type="predicted"/>
<accession>A0A7Y9ZM74</accession>
<evidence type="ECO:0000313" key="2">
    <source>
        <dbReference type="EMBL" id="NYI47406.1"/>
    </source>
</evidence>
<dbReference type="InterPro" id="IPR007569">
    <property type="entry name" value="DUF559"/>
</dbReference>
<comment type="caution">
    <text evidence="2">The sequence shown here is derived from an EMBL/GenBank/DDBJ whole genome shotgun (WGS) entry which is preliminary data.</text>
</comment>
<dbReference type="RefSeq" id="WP_179651373.1">
    <property type="nucleotide sequence ID" value="NZ_JACBZM010000001.1"/>
</dbReference>
<evidence type="ECO:0000313" key="3">
    <source>
        <dbReference type="Proteomes" id="UP000562045"/>
    </source>
</evidence>
<dbReference type="Pfam" id="PF04480">
    <property type="entry name" value="DUF559"/>
    <property type="match status" value="1"/>
</dbReference>
<protein>
    <recommendedName>
        <fullName evidence="1">DUF559 domain-containing protein</fullName>
    </recommendedName>
</protein>
<organism evidence="2 3">
    <name type="scientific">Nocardioides aromaticivorans</name>
    <dbReference type="NCBI Taxonomy" id="200618"/>
    <lineage>
        <taxon>Bacteria</taxon>
        <taxon>Bacillati</taxon>
        <taxon>Actinomycetota</taxon>
        <taxon>Actinomycetes</taxon>
        <taxon>Propionibacteriales</taxon>
        <taxon>Nocardioidaceae</taxon>
        <taxon>Nocardioides</taxon>
    </lineage>
</organism>